<dbReference type="InterPro" id="IPR003609">
    <property type="entry name" value="Pan_app"/>
</dbReference>
<dbReference type="EMBL" id="JBBPBK010000007">
    <property type="protein sequence ID" value="KAK9282097.1"/>
    <property type="molecule type" value="Genomic_DNA"/>
</dbReference>
<feature type="transmembrane region" description="Helical" evidence="1">
    <location>
        <begin position="7"/>
        <end position="25"/>
    </location>
</feature>
<accession>A0AAP0WXB0</accession>
<evidence type="ECO:0000313" key="4">
    <source>
        <dbReference type="Proteomes" id="UP001415857"/>
    </source>
</evidence>
<evidence type="ECO:0000259" key="2">
    <source>
        <dbReference type="PROSITE" id="PS50948"/>
    </source>
</evidence>
<name>A0AAP0WXB0_LIQFO</name>
<keyword evidence="1" id="KW-0472">Membrane</keyword>
<sequence length="403" mass="45938">MMSKGHFLSTISMGFFVSSLLVSLVDKVTKDRWLRSNLNSGKLENFYRMLAVLEALNFLVFLAFSTRHQYKVQQHICSDDRGKKELKNLLEHSPNCRSIPSHDSSVAVAKAQCLQSTPVKSPGSWNAPHQGYIQKVSTTEGDSLPVPTMVDLSRRKEIVHRRWIFGGWHVPRRRQRMIKIRLQRRGLRLRYDVDGVVSVSGPTSAAWSPAHSARARESELLYYSKMVYYQELLAALCSSLMCYQRGFAGVLYLLIFFSRWCTRECHASDTITRGQQLNNSQISLLLIAAGDFNECRTGHELFEQREGLVNNGGELVGYSFPNLSLSDCEAKCLKHCDCSVYKIMLNWCVIWDGELDFVENTTAIGKDLYYILTSNNSHGKSTVLVHFSFLSWRLYHQNMGLIP</sequence>
<feature type="transmembrane region" description="Helical" evidence="1">
    <location>
        <begin position="45"/>
        <end position="64"/>
    </location>
</feature>
<dbReference type="PANTHER" id="PTHR11654">
    <property type="entry name" value="OLIGOPEPTIDE TRANSPORTER-RELATED"/>
    <property type="match status" value="1"/>
</dbReference>
<keyword evidence="1" id="KW-1133">Transmembrane helix</keyword>
<feature type="transmembrane region" description="Helical" evidence="1">
    <location>
        <begin position="232"/>
        <end position="257"/>
    </location>
</feature>
<dbReference type="Proteomes" id="UP001415857">
    <property type="component" value="Unassembled WGS sequence"/>
</dbReference>
<keyword evidence="1" id="KW-0812">Transmembrane</keyword>
<organism evidence="3 4">
    <name type="scientific">Liquidambar formosana</name>
    <name type="common">Formosan gum</name>
    <dbReference type="NCBI Taxonomy" id="63359"/>
    <lineage>
        <taxon>Eukaryota</taxon>
        <taxon>Viridiplantae</taxon>
        <taxon>Streptophyta</taxon>
        <taxon>Embryophyta</taxon>
        <taxon>Tracheophyta</taxon>
        <taxon>Spermatophyta</taxon>
        <taxon>Magnoliopsida</taxon>
        <taxon>eudicotyledons</taxon>
        <taxon>Gunneridae</taxon>
        <taxon>Pentapetalae</taxon>
        <taxon>Saxifragales</taxon>
        <taxon>Altingiaceae</taxon>
        <taxon>Liquidambar</taxon>
    </lineage>
</organism>
<protein>
    <recommendedName>
        <fullName evidence="2">Apple domain-containing protein</fullName>
    </recommendedName>
</protein>
<dbReference type="PROSITE" id="PS50948">
    <property type="entry name" value="PAN"/>
    <property type="match status" value="1"/>
</dbReference>
<dbReference type="Gene3D" id="1.20.1250.20">
    <property type="entry name" value="MFS general substrate transporter like domains"/>
    <property type="match status" value="1"/>
</dbReference>
<feature type="domain" description="Apple" evidence="2">
    <location>
        <begin position="295"/>
        <end position="374"/>
    </location>
</feature>
<proteinExistence type="predicted"/>
<evidence type="ECO:0000256" key="1">
    <source>
        <dbReference type="SAM" id="Phobius"/>
    </source>
</evidence>
<evidence type="ECO:0000313" key="3">
    <source>
        <dbReference type="EMBL" id="KAK9282097.1"/>
    </source>
</evidence>
<gene>
    <name evidence="3" type="ORF">L1049_005009</name>
</gene>
<dbReference type="AlphaFoldDB" id="A0AAP0WXB0"/>
<keyword evidence="4" id="KW-1185">Reference proteome</keyword>
<dbReference type="InterPro" id="IPR036259">
    <property type="entry name" value="MFS_trans_sf"/>
</dbReference>
<comment type="caution">
    <text evidence="3">The sequence shown here is derived from an EMBL/GenBank/DDBJ whole genome shotgun (WGS) entry which is preliminary data.</text>
</comment>
<dbReference type="Pfam" id="PF08276">
    <property type="entry name" value="PAN_2"/>
    <property type="match status" value="1"/>
</dbReference>
<reference evidence="3 4" key="1">
    <citation type="journal article" date="2024" name="Plant J.">
        <title>Genome sequences and population genomics reveal climatic adaptation and genomic divergence between two closely related sweetgum species.</title>
        <authorList>
            <person name="Xu W.Q."/>
            <person name="Ren C.Q."/>
            <person name="Zhang X.Y."/>
            <person name="Comes H.P."/>
            <person name="Liu X.H."/>
            <person name="Li Y.G."/>
            <person name="Kettle C.J."/>
            <person name="Jalonen R."/>
            <person name="Gaisberger H."/>
            <person name="Ma Y.Z."/>
            <person name="Qiu Y.X."/>
        </authorList>
    </citation>
    <scope>NUCLEOTIDE SEQUENCE [LARGE SCALE GENOMIC DNA]</scope>
    <source>
        <strain evidence="3">Hangzhou</strain>
    </source>
</reference>